<organism evidence="2 3">
    <name type="scientific">Lipotes vexillifer</name>
    <name type="common">Yangtze river dolphin</name>
    <dbReference type="NCBI Taxonomy" id="118797"/>
    <lineage>
        <taxon>Eukaryota</taxon>
        <taxon>Metazoa</taxon>
        <taxon>Chordata</taxon>
        <taxon>Craniata</taxon>
        <taxon>Vertebrata</taxon>
        <taxon>Euteleostomi</taxon>
        <taxon>Mammalia</taxon>
        <taxon>Eutheria</taxon>
        <taxon>Laurasiatheria</taxon>
        <taxon>Artiodactyla</taxon>
        <taxon>Whippomorpha</taxon>
        <taxon>Cetacea</taxon>
        <taxon>Odontoceti</taxon>
        <taxon>Lipotidae</taxon>
        <taxon>Lipotes</taxon>
    </lineage>
</organism>
<keyword evidence="2" id="KW-1185">Reference proteome</keyword>
<dbReference type="Proteomes" id="UP000265300">
    <property type="component" value="Unplaced"/>
</dbReference>
<feature type="compositionally biased region" description="Polar residues" evidence="1">
    <location>
        <begin position="253"/>
        <end position="267"/>
    </location>
</feature>
<protein>
    <submittedName>
        <fullName evidence="3">AF4/FMR2 family member 3-like</fullName>
    </submittedName>
</protein>
<name>A0A340Y582_LIPVE</name>
<dbReference type="InParanoid" id="A0A340Y582"/>
<dbReference type="GeneID" id="103087794"/>
<accession>A0A340Y582</accession>
<dbReference type="Gene3D" id="6.10.250.2670">
    <property type="match status" value="1"/>
</dbReference>
<evidence type="ECO:0000313" key="2">
    <source>
        <dbReference type="Proteomes" id="UP000265300"/>
    </source>
</evidence>
<feature type="region of interest" description="Disordered" evidence="1">
    <location>
        <begin position="433"/>
        <end position="453"/>
    </location>
</feature>
<evidence type="ECO:0000313" key="3">
    <source>
        <dbReference type="RefSeq" id="XP_007468408.1"/>
    </source>
</evidence>
<gene>
    <name evidence="3" type="primary">LOC103087794</name>
</gene>
<evidence type="ECO:0000256" key="1">
    <source>
        <dbReference type="SAM" id="MobiDB-lite"/>
    </source>
</evidence>
<reference evidence="3" key="1">
    <citation type="submission" date="2025-08" db="UniProtKB">
        <authorList>
            <consortium name="RefSeq"/>
        </authorList>
    </citation>
    <scope>IDENTIFICATION</scope>
</reference>
<dbReference type="GO" id="GO:0032783">
    <property type="term" value="C:super elongation complex"/>
    <property type="evidence" value="ECO:0007669"/>
    <property type="project" value="TreeGrafter"/>
</dbReference>
<feature type="compositionally biased region" description="Basic and acidic residues" evidence="1">
    <location>
        <begin position="28"/>
        <end position="47"/>
    </location>
</feature>
<dbReference type="RefSeq" id="XP_007468408.1">
    <property type="nucleotide sequence ID" value="XM_007468346.1"/>
</dbReference>
<sequence length="554" mass="59962">MSGGEDILNQRSDSLVVEFQSSASRCRSVYEPDRNVLRRKERERRNQETQQDDGAFNSSYSLFSEPYKTNKGDELSSRLQNTLGNYDEMKDFLTDRSNQSHLVGVPKPGVPQAPVNKIDEHFVADSRAQPQPASACSTTSSAPAAVPGQQSKRGTVGWQKAGHPPSDGQQRATQQGSLRTLLGDGVGRQQPRTKQVCNVEVGLQTQDRPPAMGAKLSGSGHCVQNFPPSLASKPSLVQQKPTAYVRPMDGQDQAPSESPKLKSSTETGVHCASYRGASATKPESARAKAKLSKFSIPKQGEESRSGETNSCVEEIIRKLRSLLGKISSCDAGRSLSEERVEITITWDAHRHGPLTCSDPGWGILAPVRGMQQPAACFRAIWLHFVGFVMTLEVSSLKQRSTVPSLQSPNKYRRAQCQYCGEPQGTAMDLWEEGDEETRGRGRGSAPRASEQRGRLAALTHEAGLGFGFCKVTLGPASGVLDLSSGQPGEPLKVADFSLAETGSPGHFCVCRKERNRVESLPGAGGVELASLGVIMRQFKRIVTTSLVLKSGREA</sequence>
<dbReference type="KEGG" id="lve:103087794"/>
<feature type="region of interest" description="Disordered" evidence="1">
    <location>
        <begin position="125"/>
        <end position="174"/>
    </location>
</feature>
<dbReference type="PANTHER" id="PTHR10528">
    <property type="entry name" value="AF4/FMR2 FAMILY MEMBER"/>
    <property type="match status" value="1"/>
</dbReference>
<dbReference type="PANTHER" id="PTHR10528:SF16">
    <property type="entry name" value="AF4_FMR2 FAMILY MEMBER 3"/>
    <property type="match status" value="1"/>
</dbReference>
<dbReference type="InterPro" id="IPR007797">
    <property type="entry name" value="AF4/FMR2"/>
</dbReference>
<dbReference type="STRING" id="118797.A0A340Y582"/>
<dbReference type="GO" id="GO:0010468">
    <property type="term" value="P:regulation of gene expression"/>
    <property type="evidence" value="ECO:0007669"/>
    <property type="project" value="InterPro"/>
</dbReference>
<dbReference type="AlphaFoldDB" id="A0A340Y582"/>
<feature type="region of interest" description="Disordered" evidence="1">
    <location>
        <begin position="28"/>
        <end position="76"/>
    </location>
</feature>
<feature type="compositionally biased region" description="Low complexity" evidence="1">
    <location>
        <begin position="132"/>
        <end position="145"/>
    </location>
</feature>
<feature type="region of interest" description="Disordered" evidence="1">
    <location>
        <begin position="246"/>
        <end position="306"/>
    </location>
</feature>
<dbReference type="Pfam" id="PF05110">
    <property type="entry name" value="AF-4"/>
    <property type="match status" value="1"/>
</dbReference>
<proteinExistence type="predicted"/>